<dbReference type="Proteomes" id="UP001642484">
    <property type="component" value="Unassembled WGS sequence"/>
</dbReference>
<keyword evidence="3" id="KW-1185">Reference proteome</keyword>
<proteinExistence type="predicted"/>
<protein>
    <submittedName>
        <fullName evidence="2">Uncharacterized protein</fullName>
    </submittedName>
</protein>
<feature type="signal peptide" evidence="1">
    <location>
        <begin position="1"/>
        <end position="24"/>
    </location>
</feature>
<organism evidence="2 3">
    <name type="scientific">Durusdinium trenchii</name>
    <dbReference type="NCBI Taxonomy" id="1381693"/>
    <lineage>
        <taxon>Eukaryota</taxon>
        <taxon>Sar</taxon>
        <taxon>Alveolata</taxon>
        <taxon>Dinophyceae</taxon>
        <taxon>Suessiales</taxon>
        <taxon>Symbiodiniaceae</taxon>
        <taxon>Durusdinium</taxon>
    </lineage>
</organism>
<reference evidence="2 3" key="1">
    <citation type="submission" date="2024-02" db="EMBL/GenBank/DDBJ databases">
        <authorList>
            <person name="Chen Y."/>
            <person name="Shah S."/>
            <person name="Dougan E. K."/>
            <person name="Thang M."/>
            <person name="Chan C."/>
        </authorList>
    </citation>
    <scope>NUCLEOTIDE SEQUENCE [LARGE SCALE GENOMIC DNA]</scope>
</reference>
<comment type="caution">
    <text evidence="2">The sequence shown here is derived from an EMBL/GenBank/DDBJ whole genome shotgun (WGS) entry which is preliminary data.</text>
</comment>
<name>A0ABP0N1U1_9DINO</name>
<evidence type="ECO:0000313" key="3">
    <source>
        <dbReference type="Proteomes" id="UP001642484"/>
    </source>
</evidence>
<keyword evidence="1" id="KW-0732">Signal</keyword>
<sequence>MSISLMKIMWTLLWVQLTVQLAWCQETLGAGNCSSHAPCDDKTAMLQFQVQQSADQCTTQEEEDLNAGTCGADGACRCTPDPDPQIIGPFNLGGLRCAGRNSCRSDSNAAADKDKFFQFADSSNYLDCSGEESCRVFWNVKNVGAACCSDQNACHNKARIHMDTSGVSQCTNDMCCSGINACKQSEVKGVDNLLCADNGACDQIDAEISGDFYCQAKQGCGDQTGGGDKGGFAFSAGDDHCVTCDSLGGAGSDQGSCQKAAMTFGANSEVKMTCSGFKACFQAELTLDAGTCLSLSCSGDNACAGMTVDLNGGECSCTGVNCPTTGPPSNTPICTATCTDADALSCRDFLLCWNVRRKPRSHEHRLFSVLPHCHHSAADHGTADHGAAHHGPAHHGTPLLQLPMILLQLLTLRLLRQRRPTPRQRLRRNRTTIGTNAANVATVVLIGGSTSTLRMTPRRYRLDCSTAAAKCSNFSLSGRFASYLWQTNGPVHCLPCG</sequence>
<evidence type="ECO:0000256" key="1">
    <source>
        <dbReference type="SAM" id="SignalP"/>
    </source>
</evidence>
<feature type="chain" id="PRO_5046492467" evidence="1">
    <location>
        <begin position="25"/>
        <end position="497"/>
    </location>
</feature>
<dbReference type="EMBL" id="CAXAMN010021301">
    <property type="protein sequence ID" value="CAK9057721.1"/>
    <property type="molecule type" value="Genomic_DNA"/>
</dbReference>
<evidence type="ECO:0000313" key="2">
    <source>
        <dbReference type="EMBL" id="CAK9057721.1"/>
    </source>
</evidence>
<accession>A0ABP0N1U1</accession>
<gene>
    <name evidence="2" type="ORF">CCMP2556_LOCUS28458</name>
</gene>